<dbReference type="HOGENOM" id="CLU_1246173_0_0_1"/>
<reference evidence="2" key="1">
    <citation type="journal article" date="2011" name="PLoS Pathog.">
        <title>Comparative genomics yields insights into niche adaptation of plant vascular wilt pathogens.</title>
        <authorList>
            <person name="Klosterman S.J."/>
            <person name="Subbarao K.V."/>
            <person name="Kang S."/>
            <person name="Veronese P."/>
            <person name="Gold S.E."/>
            <person name="Thomma B.P.H.J."/>
            <person name="Chen Z."/>
            <person name="Henrissat B."/>
            <person name="Lee Y.-H."/>
            <person name="Park J."/>
            <person name="Garcia-Pedrajas M.D."/>
            <person name="Barbara D.J."/>
            <person name="Anchieta A."/>
            <person name="de Jonge R."/>
            <person name="Santhanam P."/>
            <person name="Maruthachalam K."/>
            <person name="Atallah Z."/>
            <person name="Amyotte S.G."/>
            <person name="Paz Z."/>
            <person name="Inderbitzin P."/>
            <person name="Hayes R.J."/>
            <person name="Heiman D.I."/>
            <person name="Young S."/>
            <person name="Zeng Q."/>
            <person name="Engels R."/>
            <person name="Galagan J."/>
            <person name="Cuomo C.A."/>
            <person name="Dobinson K.F."/>
            <person name="Ma L.-J."/>
        </authorList>
    </citation>
    <scope>NUCLEOTIDE SEQUENCE [LARGE SCALE GENOMIC DNA]</scope>
    <source>
        <strain evidence="2">VaMs.102 / ATCC MYA-4576 / FGSC 10136</strain>
    </source>
</reference>
<dbReference type="AlphaFoldDB" id="C9SCL1"/>
<evidence type="ECO:0000313" key="1">
    <source>
        <dbReference type="EMBL" id="EEY16826.1"/>
    </source>
</evidence>
<gene>
    <name evidence="1" type="ORF">VDBG_02935</name>
</gene>
<dbReference type="GeneID" id="9532938"/>
<dbReference type="KEGG" id="val:VDBG_02935"/>
<proteinExistence type="predicted"/>
<accession>C9SCL1</accession>
<keyword evidence="2" id="KW-1185">Reference proteome</keyword>
<evidence type="ECO:0000313" key="2">
    <source>
        <dbReference type="Proteomes" id="UP000008698"/>
    </source>
</evidence>
<dbReference type="Proteomes" id="UP000008698">
    <property type="component" value="Unassembled WGS sequence"/>
</dbReference>
<name>C9SCL1_VERA1</name>
<sequence length="222" mass="23236">MVKDKLVESSMLLLSFSDEALSEETDSLDDGMTLLNASDGPMLETEPLLVGIITLASDCEDAMADDAGSLGNVSLPVFWDDSVPGASPEELDCMIGLPDGSALCLLALDLTFKELTASVETESLAGMAALGDRVGSIDETTAVGKERRGPDLEIETLDLTKSPVVEALKLGEKAGSLLVTGKLWVAEVGTLLMDRDEAMSDLSTDFDDGSLVDSTGVTVEDA</sequence>
<dbReference type="EMBL" id="DS985216">
    <property type="protein sequence ID" value="EEY16826.1"/>
    <property type="molecule type" value="Genomic_DNA"/>
</dbReference>
<protein>
    <submittedName>
        <fullName evidence="1">Predicted protein</fullName>
    </submittedName>
</protein>
<dbReference type="RefSeq" id="XP_003006796.1">
    <property type="nucleotide sequence ID" value="XM_003006750.1"/>
</dbReference>
<organism evidence="2">
    <name type="scientific">Verticillium alfalfae (strain VaMs.102 / ATCC MYA-4576 / FGSC 10136)</name>
    <name type="common">Verticillium wilt of alfalfa</name>
    <name type="synonym">Verticillium albo-atrum</name>
    <dbReference type="NCBI Taxonomy" id="526221"/>
    <lineage>
        <taxon>Eukaryota</taxon>
        <taxon>Fungi</taxon>
        <taxon>Dikarya</taxon>
        <taxon>Ascomycota</taxon>
        <taxon>Pezizomycotina</taxon>
        <taxon>Sordariomycetes</taxon>
        <taxon>Hypocreomycetidae</taxon>
        <taxon>Glomerellales</taxon>
        <taxon>Plectosphaerellaceae</taxon>
        <taxon>Verticillium</taxon>
    </lineage>
</organism>